<gene>
    <name evidence="2" type="ORF">F2Q70_00040582</name>
</gene>
<evidence type="ECO:0000313" key="2">
    <source>
        <dbReference type="EMBL" id="KAF2591414.1"/>
    </source>
</evidence>
<evidence type="ECO:0000256" key="1">
    <source>
        <dbReference type="SAM" id="Phobius"/>
    </source>
</evidence>
<keyword evidence="1" id="KW-0472">Membrane</keyword>
<proteinExistence type="predicted"/>
<protein>
    <submittedName>
        <fullName evidence="2">Uncharacterized protein</fullName>
    </submittedName>
</protein>
<keyword evidence="1" id="KW-1133">Transmembrane helix</keyword>
<name>A0A8S9K9S7_BRACR</name>
<dbReference type="AlphaFoldDB" id="A0A8S9K9S7"/>
<comment type="caution">
    <text evidence="2">The sequence shown here is derived from an EMBL/GenBank/DDBJ whole genome shotgun (WGS) entry which is preliminary data.</text>
</comment>
<dbReference type="EMBL" id="QGKY02000190">
    <property type="protein sequence ID" value="KAF2591414.1"/>
    <property type="molecule type" value="Genomic_DNA"/>
</dbReference>
<sequence length="166" mass="18430">MVFSLILSAAKSSFGGSPPLRCMSLFDGAGEDSRLLLLCFDLDVACSMKRWLGSDLRFSLAFVFLLSQFVCFDQWCFVVGFLPFLLSNFFFESSDGSTKKMQSSLMCFIRIVLLYVSSFIASPLLLFAGHDCLVAWFVFFRFRSSSSLGQASYQGPVLASFSLTPA</sequence>
<feature type="transmembrane region" description="Helical" evidence="1">
    <location>
        <begin position="58"/>
        <end position="91"/>
    </location>
</feature>
<reference evidence="2" key="1">
    <citation type="submission" date="2019-12" db="EMBL/GenBank/DDBJ databases">
        <title>Genome sequencing and annotation of Brassica cretica.</title>
        <authorList>
            <person name="Studholme D.J."/>
            <person name="Sarris P.F."/>
        </authorList>
    </citation>
    <scope>NUCLEOTIDE SEQUENCE</scope>
    <source>
        <strain evidence="2">PFS-102/07</strain>
        <tissue evidence="2">Leaf</tissue>
    </source>
</reference>
<accession>A0A8S9K9S7</accession>
<feature type="transmembrane region" description="Helical" evidence="1">
    <location>
        <begin position="112"/>
        <end position="139"/>
    </location>
</feature>
<keyword evidence="1" id="KW-0812">Transmembrane</keyword>
<organism evidence="2">
    <name type="scientific">Brassica cretica</name>
    <name type="common">Mustard</name>
    <dbReference type="NCBI Taxonomy" id="69181"/>
    <lineage>
        <taxon>Eukaryota</taxon>
        <taxon>Viridiplantae</taxon>
        <taxon>Streptophyta</taxon>
        <taxon>Embryophyta</taxon>
        <taxon>Tracheophyta</taxon>
        <taxon>Spermatophyta</taxon>
        <taxon>Magnoliopsida</taxon>
        <taxon>eudicotyledons</taxon>
        <taxon>Gunneridae</taxon>
        <taxon>Pentapetalae</taxon>
        <taxon>rosids</taxon>
        <taxon>malvids</taxon>
        <taxon>Brassicales</taxon>
        <taxon>Brassicaceae</taxon>
        <taxon>Brassiceae</taxon>
        <taxon>Brassica</taxon>
    </lineage>
</organism>